<dbReference type="PROSITE" id="PS50943">
    <property type="entry name" value="HTH_CROC1"/>
    <property type="match status" value="1"/>
</dbReference>
<dbReference type="SUPFAM" id="SSF48452">
    <property type="entry name" value="TPR-like"/>
    <property type="match status" value="2"/>
</dbReference>
<dbReference type="Pfam" id="PF13424">
    <property type="entry name" value="TPR_12"/>
    <property type="match status" value="1"/>
</dbReference>
<dbReference type="SMART" id="SM00530">
    <property type="entry name" value="HTH_XRE"/>
    <property type="match status" value="1"/>
</dbReference>
<feature type="domain" description="HTH cro/C1-type" evidence="7">
    <location>
        <begin position="14"/>
        <end position="68"/>
    </location>
</feature>
<comment type="similarity">
    <text evidence="5">Belongs to the Rap family.</text>
</comment>
<dbReference type="InterPro" id="IPR051476">
    <property type="entry name" value="Bac_ResReg_Asp_Phosphatase"/>
</dbReference>
<evidence type="ECO:0000256" key="4">
    <source>
        <dbReference type="ARBA" id="ARBA00022803"/>
    </source>
</evidence>
<dbReference type="PANTHER" id="PTHR46630:SF1">
    <property type="entry name" value="TETRATRICOPEPTIDE REPEAT PROTEIN 29"/>
    <property type="match status" value="1"/>
</dbReference>
<dbReference type="InterPro" id="IPR001387">
    <property type="entry name" value="Cro/C1-type_HTH"/>
</dbReference>
<comment type="caution">
    <text evidence="8">The sequence shown here is derived from an EMBL/GenBank/DDBJ whole genome shotgun (WGS) entry which is preliminary data.</text>
</comment>
<gene>
    <name evidence="8" type="ORF">J2Z48_001810</name>
</gene>
<evidence type="ECO:0000256" key="3">
    <source>
        <dbReference type="ARBA" id="ARBA00022737"/>
    </source>
</evidence>
<evidence type="ECO:0000256" key="2">
    <source>
        <dbReference type="ARBA" id="ARBA00022490"/>
    </source>
</evidence>
<dbReference type="EMBL" id="JAUSUV010000007">
    <property type="protein sequence ID" value="MDQ0417637.1"/>
    <property type="molecule type" value="Genomic_DNA"/>
</dbReference>
<keyword evidence="9" id="KW-1185">Reference proteome</keyword>
<dbReference type="PROSITE" id="PS50005">
    <property type="entry name" value="TPR"/>
    <property type="match status" value="2"/>
</dbReference>
<evidence type="ECO:0000256" key="1">
    <source>
        <dbReference type="ARBA" id="ARBA00004496"/>
    </source>
</evidence>
<feature type="repeat" description="TPR" evidence="6">
    <location>
        <begin position="341"/>
        <end position="374"/>
    </location>
</feature>
<dbReference type="Pfam" id="PF13181">
    <property type="entry name" value="TPR_8"/>
    <property type="match status" value="1"/>
</dbReference>
<dbReference type="SUPFAM" id="SSF47413">
    <property type="entry name" value="lambda repressor-like DNA-binding domains"/>
    <property type="match status" value="1"/>
</dbReference>
<dbReference type="Gene3D" id="1.25.40.10">
    <property type="entry name" value="Tetratricopeptide repeat domain"/>
    <property type="match status" value="2"/>
</dbReference>
<keyword evidence="4 6" id="KW-0802">TPR repeat</keyword>
<accession>A0AAJ1TIN6</accession>
<proteinExistence type="inferred from homology"/>
<keyword evidence="3" id="KW-0677">Repeat</keyword>
<evidence type="ECO:0000313" key="8">
    <source>
        <dbReference type="EMBL" id="MDQ0417637.1"/>
    </source>
</evidence>
<dbReference type="GO" id="GO:0005737">
    <property type="term" value="C:cytoplasm"/>
    <property type="evidence" value="ECO:0007669"/>
    <property type="project" value="UniProtKB-SubCell"/>
</dbReference>
<evidence type="ECO:0000256" key="6">
    <source>
        <dbReference type="PROSITE-ProRule" id="PRU00339"/>
    </source>
</evidence>
<name>A0AAJ1TIN6_9BACL</name>
<dbReference type="SMART" id="SM00028">
    <property type="entry name" value="TPR"/>
    <property type="match status" value="5"/>
</dbReference>
<dbReference type="InterPro" id="IPR019734">
    <property type="entry name" value="TPR_rpt"/>
</dbReference>
<reference evidence="8 9" key="1">
    <citation type="submission" date="2023-07" db="EMBL/GenBank/DDBJ databases">
        <title>Genomic Encyclopedia of Type Strains, Phase IV (KMG-IV): sequencing the most valuable type-strain genomes for metagenomic binning, comparative biology and taxonomic classification.</title>
        <authorList>
            <person name="Goeker M."/>
        </authorList>
    </citation>
    <scope>NUCLEOTIDE SEQUENCE [LARGE SCALE GENOMIC DNA]</scope>
    <source>
        <strain evidence="8 9">DSM 46876</strain>
    </source>
</reference>
<dbReference type="PROSITE" id="PS50293">
    <property type="entry name" value="TPR_REGION"/>
    <property type="match status" value="1"/>
</dbReference>
<dbReference type="RefSeq" id="WP_307252783.1">
    <property type="nucleotide sequence ID" value="NZ_JAUSUV010000007.1"/>
</dbReference>
<dbReference type="InterPro" id="IPR011990">
    <property type="entry name" value="TPR-like_helical_dom_sf"/>
</dbReference>
<sequence length="479" mass="55849">MNNQWDRIELGKFLTKARKAKRKRQNDLAIRGKLSASTVCSYEKGKQTINEGHLSLILQQLDLTLEDVSRFRQSSFQPLENQTVNTTEEEEIRLRLISVENIILLVDPNEGLRKLTDLKVANENPLQVDIHYLRGIAYAKKRNWKKAHKNLFDSIQLINQRHPEKLEGNLKTACYYELSRIEHHQNNLHQAIKYSKDALQYFHSEGERRYFKQLILIAQVIYNQKLKRWEDALLNLEEITNTLDEEREFHFPLSESNLINLNIYELHASTLTKVNKRTLAIQYALKGIEIARLDKMYERSCELFTTLGSIYMESNKLNLAQICFETALMLEKHIQRKYLLAYIYTQLGMLYDKRNEMHLAVTAFKKAVRYSREIDDAYWETEALISLGKCYVEHGNFEQAISLLKEALSLAERHAFTDQVERLNLLLGHCLDANGDPQFEKYALNFFRSNVRKSLKEVCAGGEEDMNARKNNVGDPPDG</sequence>
<keyword evidence="2" id="KW-0963">Cytoplasm</keyword>
<dbReference type="AlphaFoldDB" id="A0AAJ1TIN6"/>
<organism evidence="8 9">
    <name type="scientific">Croceifilum oryzae</name>
    <dbReference type="NCBI Taxonomy" id="1553429"/>
    <lineage>
        <taxon>Bacteria</taxon>
        <taxon>Bacillati</taxon>
        <taxon>Bacillota</taxon>
        <taxon>Bacilli</taxon>
        <taxon>Bacillales</taxon>
        <taxon>Thermoactinomycetaceae</taxon>
        <taxon>Croceifilum</taxon>
    </lineage>
</organism>
<evidence type="ECO:0000256" key="5">
    <source>
        <dbReference type="ARBA" id="ARBA00038253"/>
    </source>
</evidence>
<dbReference type="Proteomes" id="UP001238450">
    <property type="component" value="Unassembled WGS sequence"/>
</dbReference>
<dbReference type="PANTHER" id="PTHR46630">
    <property type="entry name" value="TETRATRICOPEPTIDE REPEAT PROTEIN 29"/>
    <property type="match status" value="1"/>
</dbReference>
<evidence type="ECO:0000313" key="9">
    <source>
        <dbReference type="Proteomes" id="UP001238450"/>
    </source>
</evidence>
<dbReference type="CDD" id="cd00093">
    <property type="entry name" value="HTH_XRE"/>
    <property type="match status" value="1"/>
</dbReference>
<comment type="subcellular location">
    <subcellularLocation>
        <location evidence="1">Cytoplasm</location>
    </subcellularLocation>
</comment>
<evidence type="ECO:0000259" key="7">
    <source>
        <dbReference type="PROSITE" id="PS50943"/>
    </source>
</evidence>
<dbReference type="Gene3D" id="1.10.260.40">
    <property type="entry name" value="lambda repressor-like DNA-binding domains"/>
    <property type="match status" value="1"/>
</dbReference>
<protein>
    <submittedName>
        <fullName evidence="8">Tetratricopeptide (TPR) repeat protein</fullName>
    </submittedName>
</protein>
<feature type="repeat" description="TPR" evidence="6">
    <location>
        <begin position="381"/>
        <end position="414"/>
    </location>
</feature>
<dbReference type="GO" id="GO:0003677">
    <property type="term" value="F:DNA binding"/>
    <property type="evidence" value="ECO:0007669"/>
    <property type="project" value="InterPro"/>
</dbReference>
<dbReference type="InterPro" id="IPR010982">
    <property type="entry name" value="Lambda_DNA-bd_dom_sf"/>
</dbReference>